<evidence type="ECO:0000256" key="8">
    <source>
        <dbReference type="ARBA" id="ARBA00022989"/>
    </source>
</evidence>
<evidence type="ECO:0000256" key="6">
    <source>
        <dbReference type="ARBA" id="ARBA00022692"/>
    </source>
</evidence>
<dbReference type="Gene3D" id="1.10.3730.20">
    <property type="match status" value="1"/>
</dbReference>
<sequence>MARSMANMVGLSAFAFILGAGQLLFKAAADRAPALTRWADIPGLVTQPLLWLALALYGCATLMWIYLLQRVPLSEAYPFAALAFVLVPLGAAALFGERLSSAHFVGSALIVAGICVIGLVQR</sequence>
<evidence type="ECO:0000259" key="12">
    <source>
        <dbReference type="Pfam" id="PF00892"/>
    </source>
</evidence>
<evidence type="ECO:0000256" key="1">
    <source>
        <dbReference type="ARBA" id="ARBA00004651"/>
    </source>
</evidence>
<keyword evidence="10 11" id="KW-0472">Membrane</keyword>
<feature type="domain" description="EamA" evidence="12">
    <location>
        <begin position="7"/>
        <end position="118"/>
    </location>
</feature>
<evidence type="ECO:0000256" key="5">
    <source>
        <dbReference type="ARBA" id="ARBA00022556"/>
    </source>
</evidence>
<feature type="transmembrane region" description="Helical" evidence="11">
    <location>
        <begin position="79"/>
        <end position="96"/>
    </location>
</feature>
<evidence type="ECO:0000256" key="4">
    <source>
        <dbReference type="ARBA" id="ARBA00022519"/>
    </source>
</evidence>
<evidence type="ECO:0000256" key="10">
    <source>
        <dbReference type="ARBA" id="ARBA00023136"/>
    </source>
</evidence>
<feature type="transmembrane region" description="Helical" evidence="11">
    <location>
        <begin position="49"/>
        <end position="67"/>
    </location>
</feature>
<keyword evidence="6 11" id="KW-0812">Transmembrane</keyword>
<keyword evidence="2" id="KW-1003">Cell membrane</keyword>
<dbReference type="Pfam" id="PF00892">
    <property type="entry name" value="EamA"/>
    <property type="match status" value="1"/>
</dbReference>
<organism evidence="13">
    <name type="scientific">metagenome</name>
    <dbReference type="NCBI Taxonomy" id="256318"/>
    <lineage>
        <taxon>unclassified sequences</taxon>
        <taxon>metagenomes</taxon>
    </lineage>
</organism>
<reference evidence="13" key="1">
    <citation type="submission" date="2018-07" db="EMBL/GenBank/DDBJ databases">
        <authorList>
            <person name="Quirk P.G."/>
            <person name="Krulwich T.A."/>
        </authorList>
    </citation>
    <scope>NUCLEOTIDE SEQUENCE</scope>
</reference>
<protein>
    <submittedName>
        <fullName evidence="13">Small Multidrug Resistance protein</fullName>
    </submittedName>
</protein>
<evidence type="ECO:0000256" key="9">
    <source>
        <dbReference type="ARBA" id="ARBA00023098"/>
    </source>
</evidence>
<keyword evidence="3" id="KW-0444">Lipid biosynthesis</keyword>
<keyword evidence="9" id="KW-0443">Lipid metabolism</keyword>
<dbReference type="InterPro" id="IPR000390">
    <property type="entry name" value="Small_drug/metabolite_transptr"/>
</dbReference>
<evidence type="ECO:0000256" key="3">
    <source>
        <dbReference type="ARBA" id="ARBA00022516"/>
    </source>
</evidence>
<keyword evidence="5" id="KW-0441">Lipid A biosynthesis</keyword>
<keyword evidence="4" id="KW-0997">Cell inner membrane</keyword>
<dbReference type="PANTHER" id="PTHR30561:SF9">
    <property type="entry name" value="4-AMINO-4-DEOXY-L-ARABINOSE-PHOSPHOUNDECAPRENOL FLIPPASE SUBUNIT ARNF-RELATED"/>
    <property type="match status" value="1"/>
</dbReference>
<keyword evidence="8 11" id="KW-1133">Transmembrane helix</keyword>
<evidence type="ECO:0000256" key="7">
    <source>
        <dbReference type="ARBA" id="ARBA00022985"/>
    </source>
</evidence>
<dbReference type="SUPFAM" id="SSF103481">
    <property type="entry name" value="Multidrug resistance efflux transporter EmrE"/>
    <property type="match status" value="1"/>
</dbReference>
<comment type="subcellular location">
    <subcellularLocation>
        <location evidence="1">Cell membrane</location>
        <topology evidence="1">Multi-pass membrane protein</topology>
    </subcellularLocation>
</comment>
<dbReference type="GO" id="GO:0009103">
    <property type="term" value="P:lipopolysaccharide biosynthetic process"/>
    <property type="evidence" value="ECO:0007669"/>
    <property type="project" value="UniProtKB-KW"/>
</dbReference>
<dbReference type="InterPro" id="IPR000620">
    <property type="entry name" value="EamA_dom"/>
</dbReference>
<feature type="transmembrane region" description="Helical" evidence="11">
    <location>
        <begin position="102"/>
        <end position="120"/>
    </location>
</feature>
<evidence type="ECO:0000313" key="13">
    <source>
        <dbReference type="EMBL" id="SUS06546.1"/>
    </source>
</evidence>
<name>A0A380TE31_9ZZZZ</name>
<gene>
    <name evidence="13" type="ORF">DF3PB_2990005</name>
</gene>
<dbReference type="PANTHER" id="PTHR30561">
    <property type="entry name" value="SMR FAMILY PROTON-DEPENDENT DRUG EFFLUX TRANSPORTER SUGE"/>
    <property type="match status" value="1"/>
</dbReference>
<accession>A0A380TE31</accession>
<dbReference type="EMBL" id="UIDG01000222">
    <property type="protein sequence ID" value="SUS06546.1"/>
    <property type="molecule type" value="Genomic_DNA"/>
</dbReference>
<dbReference type="AlphaFoldDB" id="A0A380TE31"/>
<keyword evidence="7" id="KW-0448">Lipopolysaccharide biosynthesis</keyword>
<dbReference type="GO" id="GO:0005886">
    <property type="term" value="C:plasma membrane"/>
    <property type="evidence" value="ECO:0007669"/>
    <property type="project" value="UniProtKB-SubCell"/>
</dbReference>
<dbReference type="InterPro" id="IPR037185">
    <property type="entry name" value="EmrE-like"/>
</dbReference>
<evidence type="ECO:0000256" key="11">
    <source>
        <dbReference type="SAM" id="Phobius"/>
    </source>
</evidence>
<evidence type="ECO:0000256" key="2">
    <source>
        <dbReference type="ARBA" id="ARBA00022475"/>
    </source>
</evidence>
<proteinExistence type="predicted"/>
<dbReference type="GO" id="GO:0022857">
    <property type="term" value="F:transmembrane transporter activity"/>
    <property type="evidence" value="ECO:0007669"/>
    <property type="project" value="InterPro"/>
</dbReference>